<organism evidence="1 2">
    <name type="scientific">Ancylostoma ceylanicum</name>
    <dbReference type="NCBI Taxonomy" id="53326"/>
    <lineage>
        <taxon>Eukaryota</taxon>
        <taxon>Metazoa</taxon>
        <taxon>Ecdysozoa</taxon>
        <taxon>Nematoda</taxon>
        <taxon>Chromadorea</taxon>
        <taxon>Rhabditida</taxon>
        <taxon>Rhabditina</taxon>
        <taxon>Rhabditomorpha</taxon>
        <taxon>Strongyloidea</taxon>
        <taxon>Ancylostomatidae</taxon>
        <taxon>Ancylostomatinae</taxon>
        <taxon>Ancylostoma</taxon>
    </lineage>
</organism>
<proteinExistence type="predicted"/>
<comment type="caution">
    <text evidence="1">The sequence shown here is derived from an EMBL/GenBank/DDBJ whole genome shotgun (WGS) entry which is preliminary data.</text>
</comment>
<protein>
    <submittedName>
        <fullName evidence="1">Uncharacterized protein</fullName>
    </submittedName>
</protein>
<evidence type="ECO:0000313" key="1">
    <source>
        <dbReference type="EMBL" id="EYB93582.1"/>
    </source>
</evidence>
<dbReference type="Proteomes" id="UP000024635">
    <property type="component" value="Unassembled WGS sequence"/>
</dbReference>
<accession>A0A016STA1</accession>
<evidence type="ECO:0000313" key="2">
    <source>
        <dbReference type="Proteomes" id="UP000024635"/>
    </source>
</evidence>
<dbReference type="AlphaFoldDB" id="A0A016STA1"/>
<name>A0A016STA1_9BILA</name>
<sequence>MSERMKQVRVDINHTKKVQLEVAKFPQSSDAIVREVTNIISQQADMIVGKCAKGPNLQVLPEIIVDTLIGCCLDAFRLAAPELDLTKDELMENPTKYWLRLGRNDDMRGKVLSELKDTRNVWTTRIRQALGRAL</sequence>
<keyword evidence="2" id="KW-1185">Reference proteome</keyword>
<dbReference type="EMBL" id="JARK01001516">
    <property type="protein sequence ID" value="EYB93582.1"/>
    <property type="molecule type" value="Genomic_DNA"/>
</dbReference>
<reference evidence="2" key="1">
    <citation type="journal article" date="2015" name="Nat. Genet.">
        <title>The genome and transcriptome of the zoonotic hookworm Ancylostoma ceylanicum identify infection-specific gene families.</title>
        <authorList>
            <person name="Schwarz E.M."/>
            <person name="Hu Y."/>
            <person name="Antoshechkin I."/>
            <person name="Miller M.M."/>
            <person name="Sternberg P.W."/>
            <person name="Aroian R.V."/>
        </authorList>
    </citation>
    <scope>NUCLEOTIDE SEQUENCE</scope>
    <source>
        <strain evidence="2">HY135</strain>
    </source>
</reference>
<gene>
    <name evidence="1" type="primary">Acey_s0180.g770</name>
    <name evidence="1" type="ORF">Y032_0180g770</name>
</gene>